<dbReference type="SUPFAM" id="SSF46689">
    <property type="entry name" value="Homeodomain-like"/>
    <property type="match status" value="2"/>
</dbReference>
<feature type="domain" description="HTH araC/xylS-type" evidence="4">
    <location>
        <begin position="10"/>
        <end position="108"/>
    </location>
</feature>
<reference evidence="6" key="2">
    <citation type="submission" date="2021-09" db="EMBL/GenBank/DDBJ databases">
        <authorList>
            <person name="Gilroy R."/>
        </authorList>
    </citation>
    <scope>NUCLEOTIDE SEQUENCE</scope>
    <source>
        <strain evidence="6">USAMLcec4-12693</strain>
    </source>
</reference>
<dbReference type="PROSITE" id="PS01124">
    <property type="entry name" value="HTH_ARAC_FAMILY_2"/>
    <property type="match status" value="1"/>
</dbReference>
<protein>
    <submittedName>
        <fullName evidence="6">AraC family transcriptional regulator</fullName>
    </submittedName>
</protein>
<comment type="caution">
    <text evidence="6">The sequence shown here is derived from an EMBL/GenBank/DDBJ whole genome shotgun (WGS) entry which is preliminary data.</text>
</comment>
<sequence length="293" mass="34488">MGKRAAKTVKEAVSYIEEHLDGKLTLPAVAEGIHYSKYHLHRMFRETTGMTMHDYILRRQMTEAAKLLVFSRRPVIEIGYVCGYESQQAFTAAFTAMYKIPPAEYRRRQTFYPLQLRFWIREETGIGRIEKSDVRLAEMDDIPEWMELVRLVIDGYPYLDETDYIRKLKSAIRQKRALILEKKKETLGVLCFSRKTGEIEFLGVHPQYRNVGIQRLFLEVLLETYLPEQKISITTYRRKDRADTGYRRELLELGFAERELLVEYGYPVQRFVYPPDMKEDTAHANTTGKETTF</sequence>
<keyword evidence="3" id="KW-0804">Transcription</keyword>
<dbReference type="EMBL" id="DYXE01000051">
    <property type="protein sequence ID" value="HJH49786.1"/>
    <property type="molecule type" value="Genomic_DNA"/>
</dbReference>
<dbReference type="SMART" id="SM00342">
    <property type="entry name" value="HTH_ARAC"/>
    <property type="match status" value="1"/>
</dbReference>
<dbReference type="InterPro" id="IPR018060">
    <property type="entry name" value="HTH_AraC"/>
</dbReference>
<feature type="domain" description="N-acetyltransferase" evidence="5">
    <location>
        <begin position="132"/>
        <end position="278"/>
    </location>
</feature>
<gene>
    <name evidence="6" type="ORF">K8V39_05915</name>
</gene>
<accession>A0A9D3AJI7</accession>
<dbReference type="Gene3D" id="1.10.10.60">
    <property type="entry name" value="Homeodomain-like"/>
    <property type="match status" value="2"/>
</dbReference>
<keyword evidence="2" id="KW-0238">DNA-binding</keyword>
<dbReference type="Pfam" id="PF12833">
    <property type="entry name" value="HTH_18"/>
    <property type="match status" value="1"/>
</dbReference>
<dbReference type="InterPro" id="IPR018062">
    <property type="entry name" value="HTH_AraC-typ_CS"/>
</dbReference>
<evidence type="ECO:0000313" key="6">
    <source>
        <dbReference type="EMBL" id="HJH49786.1"/>
    </source>
</evidence>
<dbReference type="InterPro" id="IPR016181">
    <property type="entry name" value="Acyl_CoA_acyltransferase"/>
</dbReference>
<dbReference type="GO" id="GO:0043565">
    <property type="term" value="F:sequence-specific DNA binding"/>
    <property type="evidence" value="ECO:0007669"/>
    <property type="project" value="InterPro"/>
</dbReference>
<dbReference type="PROSITE" id="PS00041">
    <property type="entry name" value="HTH_ARAC_FAMILY_1"/>
    <property type="match status" value="1"/>
</dbReference>
<dbReference type="GO" id="GO:0003700">
    <property type="term" value="F:DNA-binding transcription factor activity"/>
    <property type="evidence" value="ECO:0007669"/>
    <property type="project" value="InterPro"/>
</dbReference>
<keyword evidence="1" id="KW-0805">Transcription regulation</keyword>
<dbReference type="Gene3D" id="3.40.630.30">
    <property type="match status" value="1"/>
</dbReference>
<evidence type="ECO:0000259" key="5">
    <source>
        <dbReference type="PROSITE" id="PS51186"/>
    </source>
</evidence>
<dbReference type="SUPFAM" id="SSF55729">
    <property type="entry name" value="Acyl-CoA N-acyltransferases (Nat)"/>
    <property type="match status" value="1"/>
</dbReference>
<dbReference type="AlphaFoldDB" id="A0A9D3AJI7"/>
<evidence type="ECO:0000256" key="3">
    <source>
        <dbReference type="ARBA" id="ARBA00023163"/>
    </source>
</evidence>
<dbReference type="Proteomes" id="UP000813420">
    <property type="component" value="Unassembled WGS sequence"/>
</dbReference>
<dbReference type="RefSeq" id="WP_277271987.1">
    <property type="nucleotide sequence ID" value="NZ_DYXE01000051.1"/>
</dbReference>
<evidence type="ECO:0000313" key="7">
    <source>
        <dbReference type="Proteomes" id="UP000813420"/>
    </source>
</evidence>
<proteinExistence type="predicted"/>
<dbReference type="GO" id="GO:0016747">
    <property type="term" value="F:acyltransferase activity, transferring groups other than amino-acyl groups"/>
    <property type="evidence" value="ECO:0007669"/>
    <property type="project" value="InterPro"/>
</dbReference>
<evidence type="ECO:0000256" key="1">
    <source>
        <dbReference type="ARBA" id="ARBA00023015"/>
    </source>
</evidence>
<organism evidence="6 7">
    <name type="scientific">Merdimonas faecis</name>
    <dbReference type="NCBI Taxonomy" id="1653435"/>
    <lineage>
        <taxon>Bacteria</taxon>
        <taxon>Bacillati</taxon>
        <taxon>Bacillota</taxon>
        <taxon>Clostridia</taxon>
        <taxon>Lachnospirales</taxon>
        <taxon>Lachnospiraceae</taxon>
        <taxon>Merdimonas</taxon>
    </lineage>
</organism>
<evidence type="ECO:0000256" key="2">
    <source>
        <dbReference type="ARBA" id="ARBA00023125"/>
    </source>
</evidence>
<dbReference type="InterPro" id="IPR050959">
    <property type="entry name" value="MarA-like"/>
</dbReference>
<dbReference type="InterPro" id="IPR000182">
    <property type="entry name" value="GNAT_dom"/>
</dbReference>
<dbReference type="PANTHER" id="PTHR47504">
    <property type="entry name" value="RIGHT ORIGIN-BINDING PROTEIN"/>
    <property type="match status" value="1"/>
</dbReference>
<name>A0A9D3AJI7_9FIRM</name>
<dbReference type="InterPro" id="IPR009057">
    <property type="entry name" value="Homeodomain-like_sf"/>
</dbReference>
<dbReference type="PROSITE" id="PS51186">
    <property type="entry name" value="GNAT"/>
    <property type="match status" value="1"/>
</dbReference>
<evidence type="ECO:0000259" key="4">
    <source>
        <dbReference type="PROSITE" id="PS01124"/>
    </source>
</evidence>
<dbReference type="PANTHER" id="PTHR47504:SF5">
    <property type="entry name" value="RIGHT ORIGIN-BINDING PROTEIN"/>
    <property type="match status" value="1"/>
</dbReference>
<reference evidence="6" key="1">
    <citation type="journal article" date="2021" name="PeerJ">
        <title>Extensive microbial diversity within the chicken gut microbiome revealed by metagenomics and culture.</title>
        <authorList>
            <person name="Gilroy R."/>
            <person name="Ravi A."/>
            <person name="Getino M."/>
            <person name="Pursley I."/>
            <person name="Horton D.L."/>
            <person name="Alikhan N.F."/>
            <person name="Baker D."/>
            <person name="Gharbi K."/>
            <person name="Hall N."/>
            <person name="Watson M."/>
            <person name="Adriaenssens E.M."/>
            <person name="Foster-Nyarko E."/>
            <person name="Jarju S."/>
            <person name="Secka A."/>
            <person name="Antonio M."/>
            <person name="Oren A."/>
            <person name="Chaudhuri R.R."/>
            <person name="La Ragione R."/>
            <person name="Hildebrand F."/>
            <person name="Pallen M.J."/>
        </authorList>
    </citation>
    <scope>NUCLEOTIDE SEQUENCE</scope>
    <source>
        <strain evidence="6">USAMLcec4-12693</strain>
    </source>
</reference>